<dbReference type="InterPro" id="IPR029063">
    <property type="entry name" value="SAM-dependent_MTases_sf"/>
</dbReference>
<dbReference type="GO" id="GO:0003677">
    <property type="term" value="F:DNA binding"/>
    <property type="evidence" value="ECO:0007669"/>
    <property type="project" value="TreeGrafter"/>
</dbReference>
<dbReference type="EMBL" id="MNPW01000013">
    <property type="protein sequence ID" value="ONH50936.1"/>
    <property type="molecule type" value="Genomic_DNA"/>
</dbReference>
<name>A0A1V2K1G7_PSECE</name>
<dbReference type="InterPro" id="IPR050390">
    <property type="entry name" value="C5-Methyltransferase"/>
</dbReference>
<reference evidence="7 8" key="1">
    <citation type="submission" date="2016-10" db="EMBL/GenBank/DDBJ databases">
        <title>Pseudomonas lactis sp. nov. and Pseudomonas paralactis sp. nov., isolated from bovine raw milk.</title>
        <authorList>
            <person name="Von Neubeck M."/>
            <person name="Huptas C."/>
            <person name="Glueck C."/>
            <person name="Krewinkel M."/>
            <person name="Stoeckel M."/>
            <person name="Stressler T."/>
            <person name="Fischer L."/>
            <person name="Hinrichs J."/>
            <person name="Scherer S."/>
            <person name="Wenning M."/>
        </authorList>
    </citation>
    <scope>NUCLEOTIDE SEQUENCE [LARGE SCALE GENOMIC DNA]</scope>
    <source>
        <strain evidence="7 8">DSM 17516</strain>
    </source>
</reference>
<dbReference type="PANTHER" id="PTHR10629:SF52">
    <property type="entry name" value="DNA (CYTOSINE-5)-METHYLTRANSFERASE 1"/>
    <property type="match status" value="1"/>
</dbReference>
<comment type="caution">
    <text evidence="7">The sequence shown here is derived from an EMBL/GenBank/DDBJ whole genome shotgun (WGS) entry which is preliminary data.</text>
</comment>
<evidence type="ECO:0000256" key="2">
    <source>
        <dbReference type="ARBA" id="ARBA00022603"/>
    </source>
</evidence>
<dbReference type="Gene3D" id="3.90.120.10">
    <property type="entry name" value="DNA Methylase, subunit A, domain 2"/>
    <property type="match status" value="1"/>
</dbReference>
<sequence length="689" mass="73447">MSAQQKKHPFDFKTQYGLGFNPQDDEIIVDFFCGGGGAGTGLEMGLGRAVNVAKNHSTQAISMHTVNHPGAQHFTTDVFEGDPDTECGGKAVGWFHMSPDCTHHSQAAGGQPRKREIRNLSWIGLKWAGMKRPRVISLENVKQILQWGRLIAKRDKATGRVVKLGGDIAAPGEVVPVGQQFLIPDPKQRGRTWRRFVALLEGMGYVVEWKVIKACDFGAPTSRERLFMIARCDGQPIVWPEPTHAKNPAKGQQKWKTAADCIDFSDLGKSIFGRKKDLAPATLRRVAKGMKKFVIDSAAPFIVPIANWSGETVQSADEPLRTVTSYPKGGAFSVVSPIIAPATHQGSDRINDPLEPLPTVTCANRGELTMISPVMVTAAHGEGKPGGVQRWGDGCKSSADPLGTVTASGGHSIASAHLVKFRFNDAGKALDEPLPTITSGGNYQRPAGAAHAMGISTVFVAQMNGGFNTTAAKSIEDPMSTVTNTGSQQQLVAANLVHLRGNCDARDVSDPLHTVSAGGQHHGLVSAFMERAFGGSVGQGLEDPAPTITAGGGGKSSLVSLTLSPEHEAGALRVAAFLISYYGTENISACDSPAPTITTKDRLAMVTVMVKGTPYVIVDICLRMLKPAELYKAQGFPADYIISHGADGKPFTKTQQVHMCGNSVSPPPMAALARANDPWRAEERQARAA</sequence>
<dbReference type="GO" id="GO:0009307">
    <property type="term" value="P:DNA restriction-modification system"/>
    <property type="evidence" value="ECO:0007669"/>
    <property type="project" value="UniProtKB-KW"/>
</dbReference>
<dbReference type="PANTHER" id="PTHR10629">
    <property type="entry name" value="CYTOSINE-SPECIFIC METHYLTRANSFERASE"/>
    <property type="match status" value="1"/>
</dbReference>
<dbReference type="Pfam" id="PF00145">
    <property type="entry name" value="DNA_methylase"/>
    <property type="match status" value="2"/>
</dbReference>
<dbReference type="OrthoDB" id="9813719at2"/>
<organism evidence="7 8">
    <name type="scientific">Pseudomonas cedrina subsp. cedrina</name>
    <dbReference type="NCBI Taxonomy" id="76762"/>
    <lineage>
        <taxon>Bacteria</taxon>
        <taxon>Pseudomonadati</taxon>
        <taxon>Pseudomonadota</taxon>
        <taxon>Gammaproteobacteria</taxon>
        <taxon>Pseudomonadales</taxon>
        <taxon>Pseudomonadaceae</taxon>
        <taxon>Pseudomonas</taxon>
    </lineage>
</organism>
<dbReference type="SUPFAM" id="SSF53335">
    <property type="entry name" value="S-adenosyl-L-methionine-dependent methyltransferases"/>
    <property type="match status" value="1"/>
</dbReference>
<keyword evidence="5" id="KW-0680">Restriction system</keyword>
<proteinExistence type="predicted"/>
<dbReference type="GO" id="GO:0003886">
    <property type="term" value="F:DNA (cytosine-5-)-methyltransferase activity"/>
    <property type="evidence" value="ECO:0007669"/>
    <property type="project" value="UniProtKB-EC"/>
</dbReference>
<keyword evidence="3 7" id="KW-0808">Transferase</keyword>
<dbReference type="GO" id="GO:0044027">
    <property type="term" value="P:negative regulation of gene expression via chromosomal CpG island methylation"/>
    <property type="evidence" value="ECO:0007669"/>
    <property type="project" value="TreeGrafter"/>
</dbReference>
<comment type="catalytic activity">
    <reaction evidence="6">
        <text>a 2'-deoxycytidine in DNA + S-adenosyl-L-methionine = a 5-methyl-2'-deoxycytidine in DNA + S-adenosyl-L-homocysteine + H(+)</text>
        <dbReference type="Rhea" id="RHEA:13681"/>
        <dbReference type="Rhea" id="RHEA-COMP:11369"/>
        <dbReference type="Rhea" id="RHEA-COMP:11370"/>
        <dbReference type="ChEBI" id="CHEBI:15378"/>
        <dbReference type="ChEBI" id="CHEBI:57856"/>
        <dbReference type="ChEBI" id="CHEBI:59789"/>
        <dbReference type="ChEBI" id="CHEBI:85452"/>
        <dbReference type="ChEBI" id="CHEBI:85454"/>
        <dbReference type="EC" id="2.1.1.37"/>
    </reaction>
</comment>
<dbReference type="Gene3D" id="3.40.50.150">
    <property type="entry name" value="Vaccinia Virus protein VP39"/>
    <property type="match status" value="1"/>
</dbReference>
<dbReference type="Proteomes" id="UP000189295">
    <property type="component" value="Unassembled WGS sequence"/>
</dbReference>
<gene>
    <name evidence="7" type="ORF">BLL36_23795</name>
</gene>
<dbReference type="InterPro" id="IPR001525">
    <property type="entry name" value="C5_MeTfrase"/>
</dbReference>
<keyword evidence="2 7" id="KW-0489">Methyltransferase</keyword>
<evidence type="ECO:0000256" key="6">
    <source>
        <dbReference type="ARBA" id="ARBA00047422"/>
    </source>
</evidence>
<evidence type="ECO:0000256" key="1">
    <source>
        <dbReference type="ARBA" id="ARBA00011975"/>
    </source>
</evidence>
<dbReference type="GO" id="GO:0032259">
    <property type="term" value="P:methylation"/>
    <property type="evidence" value="ECO:0007669"/>
    <property type="project" value="UniProtKB-KW"/>
</dbReference>
<accession>A0A1V2K1G7</accession>
<protein>
    <recommendedName>
        <fullName evidence="1">DNA (cytosine-5-)-methyltransferase</fullName>
        <ecNumber evidence="1">2.1.1.37</ecNumber>
    </recommendedName>
</protein>
<evidence type="ECO:0000256" key="5">
    <source>
        <dbReference type="ARBA" id="ARBA00022747"/>
    </source>
</evidence>
<dbReference type="RefSeq" id="WP_076954152.1">
    <property type="nucleotide sequence ID" value="NZ_MNPW01000013.1"/>
</dbReference>
<dbReference type="AlphaFoldDB" id="A0A1V2K1G7"/>
<dbReference type="EC" id="2.1.1.37" evidence="1"/>
<keyword evidence="4" id="KW-0949">S-adenosyl-L-methionine</keyword>
<evidence type="ECO:0000256" key="3">
    <source>
        <dbReference type="ARBA" id="ARBA00022679"/>
    </source>
</evidence>
<evidence type="ECO:0000313" key="7">
    <source>
        <dbReference type="EMBL" id="ONH50936.1"/>
    </source>
</evidence>
<evidence type="ECO:0000313" key="8">
    <source>
        <dbReference type="Proteomes" id="UP000189295"/>
    </source>
</evidence>
<evidence type="ECO:0000256" key="4">
    <source>
        <dbReference type="ARBA" id="ARBA00022691"/>
    </source>
</evidence>